<dbReference type="InterPro" id="IPR017756">
    <property type="entry name" value="TM_Gly-Cys-Arg_CS"/>
</dbReference>
<feature type="compositionally biased region" description="Gly residues" evidence="1">
    <location>
        <begin position="159"/>
        <end position="168"/>
    </location>
</feature>
<dbReference type="EMBL" id="JAQNDL010000001">
    <property type="protein sequence ID" value="MDC0715497.1"/>
    <property type="molecule type" value="Genomic_DNA"/>
</dbReference>
<keyword evidence="3" id="KW-1185">Reference proteome</keyword>
<feature type="compositionally biased region" description="Low complexity" evidence="1">
    <location>
        <begin position="127"/>
        <end position="158"/>
    </location>
</feature>
<dbReference type="NCBIfam" id="TIGR03901">
    <property type="entry name" value="MYXO-CTERM"/>
    <property type="match status" value="1"/>
</dbReference>
<dbReference type="InterPro" id="IPR024038">
    <property type="entry name" value="MYXO-CTERM"/>
</dbReference>
<evidence type="ECO:0000256" key="1">
    <source>
        <dbReference type="SAM" id="MobiDB-lite"/>
    </source>
</evidence>
<comment type="caution">
    <text evidence="2">The sequence shown here is derived from an EMBL/GenBank/DDBJ whole genome shotgun (WGS) entry which is preliminary data.</text>
</comment>
<accession>A0ABT5DPB6</accession>
<dbReference type="RefSeq" id="WP_272083884.1">
    <property type="nucleotide sequence ID" value="NZ_JAQNDL010000001.1"/>
</dbReference>
<dbReference type="Proteomes" id="UP001221686">
    <property type="component" value="Unassembled WGS sequence"/>
</dbReference>
<name>A0ABT5DPB6_9BACT</name>
<protein>
    <submittedName>
        <fullName evidence="2">MYXO-CTERM sorting domain-containing protein</fullName>
    </submittedName>
</protein>
<organism evidence="2 3">
    <name type="scientific">Nannocystis bainbridge</name>
    <dbReference type="NCBI Taxonomy" id="2995303"/>
    <lineage>
        <taxon>Bacteria</taxon>
        <taxon>Pseudomonadati</taxon>
        <taxon>Myxococcota</taxon>
        <taxon>Polyangia</taxon>
        <taxon>Nannocystales</taxon>
        <taxon>Nannocystaceae</taxon>
        <taxon>Nannocystis</taxon>
    </lineage>
</organism>
<proteinExistence type="predicted"/>
<feature type="region of interest" description="Disordered" evidence="1">
    <location>
        <begin position="127"/>
        <end position="168"/>
    </location>
</feature>
<evidence type="ECO:0000313" key="2">
    <source>
        <dbReference type="EMBL" id="MDC0715497.1"/>
    </source>
</evidence>
<evidence type="ECO:0000313" key="3">
    <source>
        <dbReference type="Proteomes" id="UP001221686"/>
    </source>
</evidence>
<dbReference type="NCBIfam" id="TIGR03382">
    <property type="entry name" value="GC_trans_RRR"/>
    <property type="match status" value="1"/>
</dbReference>
<sequence>MEHESTRVRSRAWWAVVSLSLWLHDPAARADVVDEPPPNCPAGTQANTCHSGPFCAPIKCSTDAECTGGATCQDTKGCIGSIDCGGGDSMPVPTLTLSALCPDSSICGPGETCEAIKLCLPVVEPTTGASSDTGPTASGTAASDGSASGPATSDATGDTTGGSKGGCGGCSTDPGTGSSALALLGLAWLLRRRRDRGVP</sequence>
<gene>
    <name evidence="2" type="ORF">POL25_01255</name>
</gene>
<reference evidence="2 3" key="1">
    <citation type="submission" date="2022-11" db="EMBL/GenBank/DDBJ databases">
        <title>Minimal conservation of predation-associated metabolite biosynthetic gene clusters underscores biosynthetic potential of Myxococcota including descriptions for ten novel species: Archangium lansinium sp. nov., Myxococcus landrumus sp. nov., Nannocystis bai.</title>
        <authorList>
            <person name="Ahearne A."/>
            <person name="Stevens C."/>
            <person name="Dowd S."/>
        </authorList>
    </citation>
    <scope>NUCLEOTIDE SEQUENCE [LARGE SCALE GENOMIC DNA]</scope>
    <source>
        <strain evidence="2 3">BB15-2</strain>
    </source>
</reference>